<accession>A0AAF0EAI1</accession>
<dbReference type="AlphaFoldDB" id="A0AAF0EAI1"/>
<organism evidence="1 2">
    <name type="scientific">Malassezia caprae</name>
    <dbReference type="NCBI Taxonomy" id="1381934"/>
    <lineage>
        <taxon>Eukaryota</taxon>
        <taxon>Fungi</taxon>
        <taxon>Dikarya</taxon>
        <taxon>Basidiomycota</taxon>
        <taxon>Ustilaginomycotina</taxon>
        <taxon>Malasseziomycetes</taxon>
        <taxon>Malasseziales</taxon>
        <taxon>Malasseziaceae</taxon>
        <taxon>Malassezia</taxon>
    </lineage>
</organism>
<protein>
    <submittedName>
        <fullName evidence="1">Uncharacterized protein</fullName>
    </submittedName>
</protein>
<dbReference type="Proteomes" id="UP001220961">
    <property type="component" value="Chromosome 6"/>
</dbReference>
<evidence type="ECO:0000313" key="1">
    <source>
        <dbReference type="EMBL" id="WFD20673.1"/>
    </source>
</evidence>
<evidence type="ECO:0000313" key="2">
    <source>
        <dbReference type="Proteomes" id="UP001220961"/>
    </source>
</evidence>
<gene>
    <name evidence="1" type="ORF">MCAP1_002924</name>
</gene>
<proteinExistence type="predicted"/>
<sequence>MFSPVLQESLNSVMYPKDVTIKLVNLFFQTLNLQRHPVPKDIIDEAIEGLYKDNTLVTEQTLSKFSLLASVLAISSVFLFVGNPELSFEIHNVSNTFTYSKVLELHHAFVKFVSDLPFYFQIKLVNNQSVVDSRCDSYFPFLKLQRLSKWIYPISNPILMNF</sequence>
<reference evidence="1" key="1">
    <citation type="submission" date="2023-03" db="EMBL/GenBank/DDBJ databases">
        <title>Mating type loci evolution in Malassezia.</title>
        <authorList>
            <person name="Coelho M.A."/>
        </authorList>
    </citation>
    <scope>NUCLEOTIDE SEQUENCE</scope>
    <source>
        <strain evidence="1">CBS 10434</strain>
    </source>
</reference>
<name>A0AAF0EAI1_9BASI</name>
<keyword evidence="2" id="KW-1185">Reference proteome</keyword>
<dbReference type="EMBL" id="CP119913">
    <property type="protein sequence ID" value="WFD20673.1"/>
    <property type="molecule type" value="Genomic_DNA"/>
</dbReference>